<dbReference type="eggNOG" id="KOG0017">
    <property type="taxonomic scope" value="Eukaryota"/>
</dbReference>
<accession>A0A1I7V4I8</accession>
<keyword evidence="1" id="KW-1185">Reference proteome</keyword>
<dbReference type="WBParaSite" id="Csp11.Scaffold632.g22319.t1">
    <property type="protein sequence ID" value="Csp11.Scaffold632.g22319.t1"/>
    <property type="gene ID" value="Csp11.Scaffold632.g22319"/>
</dbReference>
<reference evidence="2" key="1">
    <citation type="submission" date="2016-11" db="UniProtKB">
        <authorList>
            <consortium name="WormBaseParasite"/>
        </authorList>
    </citation>
    <scope>IDENTIFICATION</scope>
</reference>
<name>A0A1I7V4I8_9PELO</name>
<dbReference type="AlphaFoldDB" id="A0A1I7V4I8"/>
<protein>
    <submittedName>
        <fullName evidence="2">CCHC-type domain-containing protein</fullName>
    </submittedName>
</protein>
<dbReference type="STRING" id="1561998.A0A1I7V4I8"/>
<proteinExistence type="predicted"/>
<evidence type="ECO:0000313" key="2">
    <source>
        <dbReference type="WBParaSite" id="Csp11.Scaffold632.g22319.t1"/>
    </source>
</evidence>
<dbReference type="Proteomes" id="UP000095282">
    <property type="component" value="Unplaced"/>
</dbReference>
<sequence>HMVTLSRLRDKGVPETDEHIILTISSKLPPIIRRELADYLVEQGESITHAKLVKKISERIETMEMDVTLLEHLSPQAPNELSDSYGAIHVAYNAALKTGHKPRGAMRSPLAYSHDLYRTEFMDPITKVTLPGYYAPGKQGINLRVIPRSFPMRNEEPYKCEVCAGAHNALRCGLSSSAFRDKAKDKGLCPLCVRKHHITECRSRFRCCYCNGLHHSGGCPLKEFYRDVKNYPKDAPPRVTFFRAQAKQNEH</sequence>
<evidence type="ECO:0000313" key="1">
    <source>
        <dbReference type="Proteomes" id="UP000095282"/>
    </source>
</evidence>
<organism evidence="1 2">
    <name type="scientific">Caenorhabditis tropicalis</name>
    <dbReference type="NCBI Taxonomy" id="1561998"/>
    <lineage>
        <taxon>Eukaryota</taxon>
        <taxon>Metazoa</taxon>
        <taxon>Ecdysozoa</taxon>
        <taxon>Nematoda</taxon>
        <taxon>Chromadorea</taxon>
        <taxon>Rhabditida</taxon>
        <taxon>Rhabditina</taxon>
        <taxon>Rhabditomorpha</taxon>
        <taxon>Rhabditoidea</taxon>
        <taxon>Rhabditidae</taxon>
        <taxon>Peloderinae</taxon>
        <taxon>Caenorhabditis</taxon>
    </lineage>
</organism>